<feature type="region of interest" description="Disordered" evidence="2">
    <location>
        <begin position="1"/>
        <end position="39"/>
    </location>
</feature>
<dbReference type="GO" id="GO:0003824">
    <property type="term" value="F:catalytic activity"/>
    <property type="evidence" value="ECO:0007669"/>
    <property type="project" value="UniProtKB-ARBA"/>
</dbReference>
<dbReference type="InterPro" id="IPR025157">
    <property type="entry name" value="Hemagglutinin_rpt"/>
</dbReference>
<keyword evidence="1" id="KW-0800">Toxin</keyword>
<feature type="region of interest" description="Disordered" evidence="2">
    <location>
        <begin position="66"/>
        <end position="89"/>
    </location>
</feature>
<reference evidence="3" key="1">
    <citation type="submission" date="2019-06" db="EMBL/GenBank/DDBJ databases">
        <authorList>
            <person name="Deangelis K."/>
            <person name="Huntemann M."/>
            <person name="Clum A."/>
            <person name="Pillay M."/>
            <person name="Palaniappan K."/>
            <person name="Varghese N."/>
            <person name="Mikhailova N."/>
            <person name="Stamatis D."/>
            <person name="Reddy T."/>
            <person name="Daum C."/>
            <person name="Shapiro N."/>
            <person name="Ivanova N."/>
            <person name="Kyrpides N."/>
            <person name="Woyke T."/>
        </authorList>
    </citation>
    <scope>NUCLEOTIDE SEQUENCE [LARGE SCALE GENOMIC DNA]</scope>
    <source>
        <strain evidence="3">128R</strain>
    </source>
</reference>
<accession>A0A559T931</accession>
<dbReference type="Pfam" id="PF13332">
    <property type="entry name" value="Fil_haemagg_2"/>
    <property type="match status" value="1"/>
</dbReference>
<comment type="caution">
    <text evidence="3">The sequence shown here is derived from an EMBL/GenBank/DDBJ whole genome shotgun (WGS) entry which is preliminary data.</text>
</comment>
<organism evidence="3">
    <name type="scientific">Serratia fonticola</name>
    <dbReference type="NCBI Taxonomy" id="47917"/>
    <lineage>
        <taxon>Bacteria</taxon>
        <taxon>Pseudomonadati</taxon>
        <taxon>Pseudomonadota</taxon>
        <taxon>Gammaproteobacteria</taxon>
        <taxon>Enterobacterales</taxon>
        <taxon>Yersiniaceae</taxon>
        <taxon>Serratia</taxon>
    </lineage>
</organism>
<gene>
    <name evidence="3" type="ORF">FHU10_3736</name>
</gene>
<feature type="compositionally biased region" description="Polar residues" evidence="2">
    <location>
        <begin position="10"/>
        <end position="19"/>
    </location>
</feature>
<proteinExistence type="predicted"/>
<evidence type="ECO:0000256" key="2">
    <source>
        <dbReference type="SAM" id="MobiDB-lite"/>
    </source>
</evidence>
<name>A0A559T931_SERFO</name>
<dbReference type="GO" id="GO:0090729">
    <property type="term" value="F:toxin activity"/>
    <property type="evidence" value="ECO:0007669"/>
    <property type="project" value="UniProtKB-KW"/>
</dbReference>
<protein>
    <submittedName>
        <fullName evidence="3">Hemagglutinin-like protein</fullName>
    </submittedName>
</protein>
<evidence type="ECO:0000313" key="3">
    <source>
        <dbReference type="EMBL" id="TVZ71124.1"/>
    </source>
</evidence>
<evidence type="ECO:0000256" key="1">
    <source>
        <dbReference type="ARBA" id="ARBA00022656"/>
    </source>
</evidence>
<dbReference type="EMBL" id="VISQ01000001">
    <property type="protein sequence ID" value="TVZ71124.1"/>
    <property type="molecule type" value="Genomic_DNA"/>
</dbReference>
<reference evidence="3" key="2">
    <citation type="submission" date="2019-08" db="EMBL/GenBank/DDBJ databases">
        <title>Investigation of anaerobic lignin degradation for improved lignocellulosic biofuels.</title>
        <authorList>
            <person name="Deangelis K.PhD."/>
        </authorList>
    </citation>
    <scope>NUCLEOTIDE SEQUENCE [LARGE SCALE GENOMIC DNA]</scope>
    <source>
        <strain evidence="3">128R</strain>
    </source>
</reference>
<feature type="compositionally biased region" description="Polar residues" evidence="2">
    <location>
        <begin position="66"/>
        <end position="77"/>
    </location>
</feature>
<sequence length="89" mass="9096">MQGGKDINLNAAQNTQTVDGKNESHGSSVGVGVNFGQGKNGLTLNASVNKGKGSESGNMLTHTETTLNAGNNLNITSARHYPDRGAGGR</sequence>
<dbReference type="AlphaFoldDB" id="A0A559T931"/>